<accession>A0A3B1DHY6</accession>
<dbReference type="InterPro" id="IPR051043">
    <property type="entry name" value="Sulfatase_Mod_Factor_Kinase"/>
</dbReference>
<reference evidence="2" key="1">
    <citation type="submission" date="2018-06" db="EMBL/GenBank/DDBJ databases">
        <authorList>
            <person name="Zhirakovskaya E."/>
        </authorList>
    </citation>
    <scope>NUCLEOTIDE SEQUENCE</scope>
</reference>
<feature type="domain" description="Sulfatase-modifying factor enzyme-like" evidence="1">
    <location>
        <begin position="78"/>
        <end position="321"/>
    </location>
</feature>
<proteinExistence type="predicted"/>
<dbReference type="EMBL" id="UOGL01000612">
    <property type="protein sequence ID" value="VAX42029.1"/>
    <property type="molecule type" value="Genomic_DNA"/>
</dbReference>
<dbReference type="GO" id="GO:0120147">
    <property type="term" value="F:formylglycine-generating oxidase activity"/>
    <property type="evidence" value="ECO:0007669"/>
    <property type="project" value="TreeGrafter"/>
</dbReference>
<dbReference type="InterPro" id="IPR042095">
    <property type="entry name" value="SUMF_sf"/>
</dbReference>
<name>A0A3B1DHY6_9ZZZZ</name>
<dbReference type="Gene3D" id="3.90.1580.10">
    <property type="entry name" value="paralog of FGE (formylglycine-generating enzyme)"/>
    <property type="match status" value="1"/>
</dbReference>
<dbReference type="AlphaFoldDB" id="A0A3B1DHY6"/>
<gene>
    <name evidence="2" type="ORF">MNBD_PLANCTO02-1204</name>
</gene>
<sequence length="397" mass="45655">MVPYFKSTVFCLSLVFLSALLLTFDFSVEAKEKTTVAKTKVAQAECKKCGESSNSEAKTEKEMKAYKLLIPQTEVSFEMVPIKGGEFVMGSPSKEKGRNKDEGPQHKVKIEPFWMGKYEVTWDEYDIWTFGNDITRRMKLKGVKPTPRDADADAASRPSLPYTDMTFDYGHDRYPAICVTQLSAKVYCEWLSAKTGHYYRLPTEAEWEYACRAGTTTAFSFGNDVKKIDDYAWNEDNSDFEPHPIGKKKPNPWGLYDMHGNVAEWCLDKYDADFYQKFADAKVKPLLNVPSLEHRYGRIVRGGSWDQKPLELRSASRMKSVKDWKQLDPQIPQSDWYLTDAHNVGFRIIRPLKAPSKAVRRKLMLDSVKEEIDRIPSTKKKTGKDFLEDYMEKNKGK</sequence>
<evidence type="ECO:0000313" key="2">
    <source>
        <dbReference type="EMBL" id="VAX42029.1"/>
    </source>
</evidence>
<dbReference type="Pfam" id="PF03781">
    <property type="entry name" value="FGE-sulfatase"/>
    <property type="match status" value="1"/>
</dbReference>
<dbReference type="PANTHER" id="PTHR23150">
    <property type="entry name" value="SULFATASE MODIFYING FACTOR 1, 2"/>
    <property type="match status" value="1"/>
</dbReference>
<dbReference type="PANTHER" id="PTHR23150:SF19">
    <property type="entry name" value="FORMYLGLYCINE-GENERATING ENZYME"/>
    <property type="match status" value="1"/>
</dbReference>
<dbReference type="InterPro" id="IPR005532">
    <property type="entry name" value="SUMF_dom"/>
</dbReference>
<dbReference type="SUPFAM" id="SSF56436">
    <property type="entry name" value="C-type lectin-like"/>
    <property type="match status" value="1"/>
</dbReference>
<protein>
    <recommendedName>
        <fullName evidence="1">Sulfatase-modifying factor enzyme-like domain-containing protein</fullName>
    </recommendedName>
</protein>
<organism evidence="2">
    <name type="scientific">hydrothermal vent metagenome</name>
    <dbReference type="NCBI Taxonomy" id="652676"/>
    <lineage>
        <taxon>unclassified sequences</taxon>
        <taxon>metagenomes</taxon>
        <taxon>ecological metagenomes</taxon>
    </lineage>
</organism>
<dbReference type="InterPro" id="IPR016187">
    <property type="entry name" value="CTDL_fold"/>
</dbReference>
<evidence type="ECO:0000259" key="1">
    <source>
        <dbReference type="Pfam" id="PF03781"/>
    </source>
</evidence>